<comment type="caution">
    <text evidence="2">The sequence shown here is derived from an EMBL/GenBank/DDBJ whole genome shotgun (WGS) entry which is preliminary data.</text>
</comment>
<organism evidence="2 3">
    <name type="scientific">Leptospira interrogans serovar Pyrogenes str. L0374</name>
    <dbReference type="NCBI Taxonomy" id="1049928"/>
    <lineage>
        <taxon>Bacteria</taxon>
        <taxon>Pseudomonadati</taxon>
        <taxon>Spirochaetota</taxon>
        <taxon>Spirochaetia</taxon>
        <taxon>Leptospirales</taxon>
        <taxon>Leptospiraceae</taxon>
        <taxon>Leptospira</taxon>
    </lineage>
</organism>
<keyword evidence="1" id="KW-1133">Transmembrane helix</keyword>
<dbReference type="EMBL" id="AHMZ02000120">
    <property type="protein sequence ID" value="EMN29140.1"/>
    <property type="molecule type" value="Genomic_DNA"/>
</dbReference>
<sequence length="52" mass="5821">MFYNFISKDSILYRLILCFGIGIGTVFGLSPFSFFSAGVFASISCIFCFFPQ</sequence>
<keyword evidence="1" id="KW-0472">Membrane</keyword>
<evidence type="ECO:0000313" key="3">
    <source>
        <dbReference type="Proteomes" id="UP000012137"/>
    </source>
</evidence>
<evidence type="ECO:0000256" key="1">
    <source>
        <dbReference type="SAM" id="Phobius"/>
    </source>
</evidence>
<dbReference type="AlphaFoldDB" id="M6KBF6"/>
<gene>
    <name evidence="2" type="ORF">LEP1GSC083_0812</name>
</gene>
<reference evidence="2 3" key="1">
    <citation type="submission" date="2013-01" db="EMBL/GenBank/DDBJ databases">
        <authorList>
            <person name="Harkins D.M."/>
            <person name="Durkin A.S."/>
            <person name="Brinkac L.M."/>
            <person name="Haft D.H."/>
            <person name="Selengut J.D."/>
            <person name="Sanka R."/>
            <person name="DePew J."/>
            <person name="Purushe J."/>
            <person name="Peacock S.J."/>
            <person name="Thaipadungpanit J."/>
            <person name="Wuthiekanun V.W."/>
            <person name="Day N.P."/>
            <person name="Vinetz J.M."/>
            <person name="Sutton G.G."/>
            <person name="Nierman W.C."/>
            <person name="Fouts D.E."/>
        </authorList>
    </citation>
    <scope>NUCLEOTIDE SEQUENCE [LARGE SCALE GENOMIC DNA]</scope>
    <source>
        <strain evidence="2 3">L0374</strain>
    </source>
</reference>
<evidence type="ECO:0000313" key="2">
    <source>
        <dbReference type="EMBL" id="EMN29140.1"/>
    </source>
</evidence>
<proteinExistence type="predicted"/>
<feature type="transmembrane region" description="Helical" evidence="1">
    <location>
        <begin position="12"/>
        <end position="28"/>
    </location>
</feature>
<accession>M6KBF6</accession>
<name>M6KBF6_LEPIR</name>
<protein>
    <submittedName>
        <fullName evidence="2">Uncharacterized protein</fullName>
    </submittedName>
</protein>
<keyword evidence="1" id="KW-0812">Transmembrane</keyword>
<dbReference type="Proteomes" id="UP000012137">
    <property type="component" value="Unassembled WGS sequence"/>
</dbReference>